<dbReference type="Pfam" id="PF07228">
    <property type="entry name" value="SpoIIE"/>
    <property type="match status" value="1"/>
</dbReference>
<name>A0A2U3L2P2_9BACT</name>
<dbReference type="Proteomes" id="UP000238701">
    <property type="component" value="Unassembled WGS sequence"/>
</dbReference>
<evidence type="ECO:0000259" key="1">
    <source>
        <dbReference type="Pfam" id="PF07228"/>
    </source>
</evidence>
<dbReference type="InterPro" id="IPR001932">
    <property type="entry name" value="PPM-type_phosphatase-like_dom"/>
</dbReference>
<evidence type="ECO:0000313" key="3">
    <source>
        <dbReference type="Proteomes" id="UP000238701"/>
    </source>
</evidence>
<gene>
    <name evidence="2" type="ORF">SBA1_640002</name>
</gene>
<dbReference type="InterPro" id="IPR036457">
    <property type="entry name" value="PPM-type-like_dom_sf"/>
</dbReference>
<protein>
    <recommendedName>
        <fullName evidence="1">PPM-type phosphatase domain-containing protein</fullName>
    </recommendedName>
</protein>
<dbReference type="AlphaFoldDB" id="A0A2U3L2P2"/>
<dbReference type="EMBL" id="OMOD01000160">
    <property type="protein sequence ID" value="SPF46194.1"/>
    <property type="molecule type" value="Genomic_DNA"/>
</dbReference>
<reference evidence="3" key="1">
    <citation type="submission" date="2018-02" db="EMBL/GenBank/DDBJ databases">
        <authorList>
            <person name="Hausmann B."/>
        </authorList>
    </citation>
    <scope>NUCLEOTIDE SEQUENCE [LARGE SCALE GENOMIC DNA]</scope>
    <source>
        <strain evidence="3">Peat soil MAG SbA1</strain>
    </source>
</reference>
<dbReference type="Gene3D" id="3.60.40.10">
    <property type="entry name" value="PPM-type phosphatase domain"/>
    <property type="match status" value="1"/>
</dbReference>
<feature type="domain" description="PPM-type phosphatase" evidence="1">
    <location>
        <begin position="2"/>
        <end position="57"/>
    </location>
</feature>
<accession>A0A2U3L2P2</accession>
<sequence length="60" mass="7077">MFLLLTDGITEVVNERDEEFGLERLERLLTQHAAQPLSQIWESVMREVRQHGEQQDDQPN</sequence>
<organism evidence="2 3">
    <name type="scientific">Candidatus Sulfotelmatobacter kueseliae</name>
    <dbReference type="NCBI Taxonomy" id="2042962"/>
    <lineage>
        <taxon>Bacteria</taxon>
        <taxon>Pseudomonadati</taxon>
        <taxon>Acidobacteriota</taxon>
        <taxon>Terriglobia</taxon>
        <taxon>Terriglobales</taxon>
        <taxon>Candidatus Korobacteraceae</taxon>
        <taxon>Candidatus Sulfotelmatobacter</taxon>
    </lineage>
</organism>
<proteinExistence type="predicted"/>
<evidence type="ECO:0000313" key="2">
    <source>
        <dbReference type="EMBL" id="SPF46194.1"/>
    </source>
</evidence>